<evidence type="ECO:0000259" key="4">
    <source>
        <dbReference type="PROSITE" id="PS50174"/>
    </source>
</evidence>
<reference evidence="5 6" key="1">
    <citation type="submission" date="2024-07" db="EMBL/GenBank/DDBJ databases">
        <title>Chromosome-level genome assembly of the water stick insect Ranatra chinensis (Heteroptera: Nepidae).</title>
        <authorList>
            <person name="Liu X."/>
        </authorList>
    </citation>
    <scope>NUCLEOTIDE SEQUENCE [LARGE SCALE GENOMIC DNA]</scope>
    <source>
        <strain evidence="5">Cailab_2021Rc</strain>
        <tissue evidence="5">Muscle</tissue>
    </source>
</reference>
<dbReference type="PANTHER" id="PTHR21032">
    <property type="entry name" value="G PATCH DOMAIN-CONTAINING PROTEIN 11"/>
    <property type="match status" value="1"/>
</dbReference>
<sequence>MSGEEEDYMSDTFLLENDVRPGLIHCRILKRTHELSKKKDKIEDEKKQKLTVKSLAEAKLKDGLEKPICSDNKGFNLLRKMGFSPGKGLGKSGEGRLEPVPIKLKNDRVGLGRETVIREISQMMASMKEKRMESCSTENYRAWRREQFTEKQNFKDLSKSQRICFELDTKLVCEKLQLITVYLRGTHFHCIWCGTHYVDDKDLREDCPGPTREDHE</sequence>
<dbReference type="PANTHER" id="PTHR21032:SF0">
    <property type="entry name" value="G PATCH DOMAIN-CONTAINING PROTEIN 11"/>
    <property type="match status" value="1"/>
</dbReference>
<evidence type="ECO:0000256" key="3">
    <source>
        <dbReference type="ARBA" id="ARBA00030688"/>
    </source>
</evidence>
<dbReference type="InterPro" id="IPR039249">
    <property type="entry name" value="GPATCH11"/>
</dbReference>
<dbReference type="Pfam" id="PF01585">
    <property type="entry name" value="G-patch"/>
    <property type="match status" value="1"/>
</dbReference>
<dbReference type="InterPro" id="IPR000467">
    <property type="entry name" value="G_patch_dom"/>
</dbReference>
<comment type="similarity">
    <text evidence="1">Belongs to the GPATCH11 family.</text>
</comment>
<proteinExistence type="inferred from homology"/>
<organism evidence="5 6">
    <name type="scientific">Ranatra chinensis</name>
    <dbReference type="NCBI Taxonomy" id="642074"/>
    <lineage>
        <taxon>Eukaryota</taxon>
        <taxon>Metazoa</taxon>
        <taxon>Ecdysozoa</taxon>
        <taxon>Arthropoda</taxon>
        <taxon>Hexapoda</taxon>
        <taxon>Insecta</taxon>
        <taxon>Pterygota</taxon>
        <taxon>Neoptera</taxon>
        <taxon>Paraneoptera</taxon>
        <taxon>Hemiptera</taxon>
        <taxon>Heteroptera</taxon>
        <taxon>Panheteroptera</taxon>
        <taxon>Nepomorpha</taxon>
        <taxon>Nepidae</taxon>
        <taxon>Ranatrinae</taxon>
        <taxon>Ranatra</taxon>
    </lineage>
</organism>
<evidence type="ECO:0000256" key="2">
    <source>
        <dbReference type="ARBA" id="ARBA00021978"/>
    </source>
</evidence>
<dbReference type="SMART" id="SM01173">
    <property type="entry name" value="DUF4187"/>
    <property type="match status" value="1"/>
</dbReference>
<comment type="caution">
    <text evidence="5">The sequence shown here is derived from an EMBL/GenBank/DDBJ whole genome shotgun (WGS) entry which is preliminary data.</text>
</comment>
<feature type="domain" description="G-patch" evidence="4">
    <location>
        <begin position="70"/>
        <end position="116"/>
    </location>
</feature>
<dbReference type="Pfam" id="PF13821">
    <property type="entry name" value="DUF4187"/>
    <property type="match status" value="1"/>
</dbReference>
<name>A0ABD0Z3G7_9HEMI</name>
<dbReference type="InterPro" id="IPR025239">
    <property type="entry name" value="DUF4187"/>
</dbReference>
<gene>
    <name evidence="5" type="ORF">AAG570_011651</name>
</gene>
<dbReference type="AlphaFoldDB" id="A0ABD0Z3G7"/>
<dbReference type="SMART" id="SM00443">
    <property type="entry name" value="G_patch"/>
    <property type="match status" value="1"/>
</dbReference>
<dbReference type="PROSITE" id="PS50174">
    <property type="entry name" value="G_PATCH"/>
    <property type="match status" value="1"/>
</dbReference>
<dbReference type="EMBL" id="JBFDAA010000006">
    <property type="protein sequence ID" value="KAL1132043.1"/>
    <property type="molecule type" value="Genomic_DNA"/>
</dbReference>
<evidence type="ECO:0000256" key="1">
    <source>
        <dbReference type="ARBA" id="ARBA00007140"/>
    </source>
</evidence>
<dbReference type="Proteomes" id="UP001558652">
    <property type="component" value="Unassembled WGS sequence"/>
</dbReference>
<keyword evidence="6" id="KW-1185">Reference proteome</keyword>
<protein>
    <recommendedName>
        <fullName evidence="2">G patch domain-containing protein 11</fullName>
    </recommendedName>
    <alternativeName>
        <fullName evidence="3">Coiled-coil domain-containing protein 75</fullName>
    </alternativeName>
</protein>
<accession>A0ABD0Z3G7</accession>
<evidence type="ECO:0000313" key="5">
    <source>
        <dbReference type="EMBL" id="KAL1132043.1"/>
    </source>
</evidence>
<evidence type="ECO:0000313" key="6">
    <source>
        <dbReference type="Proteomes" id="UP001558652"/>
    </source>
</evidence>